<dbReference type="EMBL" id="CH991543">
    <property type="protein sequence ID" value="EDQ92430.1"/>
    <property type="molecule type" value="Genomic_DNA"/>
</dbReference>
<feature type="coiled-coil region" evidence="2">
    <location>
        <begin position="59"/>
        <end position="233"/>
    </location>
</feature>
<dbReference type="STRING" id="81824.A9UPI6"/>
<dbReference type="InParanoid" id="A9UPI6"/>
<dbReference type="AlphaFoldDB" id="A9UPI6"/>
<dbReference type="RefSeq" id="XP_001742192.1">
    <property type="nucleotide sequence ID" value="XM_001742140.1"/>
</dbReference>
<dbReference type="KEGG" id="mbr:MONBRDRAFT_14147"/>
<evidence type="ECO:0000313" key="4">
    <source>
        <dbReference type="EMBL" id="EDQ92430.1"/>
    </source>
</evidence>
<dbReference type="InterPro" id="IPR049258">
    <property type="entry name" value="ODAD1_CC"/>
</dbReference>
<gene>
    <name evidence="4" type="ORF">MONBRDRAFT_14147</name>
</gene>
<organism evidence="4 5">
    <name type="scientific">Monosiga brevicollis</name>
    <name type="common">Choanoflagellate</name>
    <dbReference type="NCBI Taxonomy" id="81824"/>
    <lineage>
        <taxon>Eukaryota</taxon>
        <taxon>Choanoflagellata</taxon>
        <taxon>Craspedida</taxon>
        <taxon>Salpingoecidae</taxon>
        <taxon>Monosiga</taxon>
    </lineage>
</organism>
<keyword evidence="5" id="KW-1185">Reference proteome</keyword>
<sequence>EGDKRAFYESSQREMNDNRAEITRLRKENKTMAAQLKQLKKPAVAHRASGPVALTQGEIQTVVKKRNTLRHQIKQAKAKHEAQLKVLRELEVEGDFVNNEGGAASSEMQQIRRLENNLDKANIKAQEAQHIKQTYLKIIDQLQKDRLQFDQTISGLEKTLEGRKQELAQLEAMCQDACAARDAARNALAQKEIELADQRKARETEKAQLSAQVEERRRQYEAMEKRLRMASASQNRKNAGGYLSDTDSSKTQERLMTYEEAMARIRDATGASDVHEVVQRFMNQEESQRHLQKLQQENQAKLAELREEHARKQKQFEALKYSGEARNTGNQRILNEFENHLNAAQTRHRGAKETSDRLNKTLVALTAGIDALYAKLGVLKPVKFRAANNVMDKLVESQLRLKTLHEELASRKTELPDGLQGESIPRILPQHNTRVNLNDTVDEEEDEFDDDEFMSRDAIKRQAQTVVEAKADKKRVI</sequence>
<dbReference type="eggNOG" id="ENOG502QR7A">
    <property type="taxonomic scope" value="Eukaryota"/>
</dbReference>
<dbReference type="PANTHER" id="PTHR46518:SF1">
    <property type="entry name" value="OUTER DYNEIN ARM-DOCKING COMPLEX SUBUNIT 3"/>
    <property type="match status" value="1"/>
</dbReference>
<feature type="domain" description="ODAD1 central coiled coil region" evidence="3">
    <location>
        <begin position="109"/>
        <end position="377"/>
    </location>
</feature>
<dbReference type="FunCoup" id="A9UPI6">
    <property type="interactions" value="146"/>
</dbReference>
<evidence type="ECO:0000256" key="1">
    <source>
        <dbReference type="ARBA" id="ARBA00023054"/>
    </source>
</evidence>
<proteinExistence type="predicted"/>
<reference evidence="4 5" key="1">
    <citation type="journal article" date="2008" name="Nature">
        <title>The genome of the choanoflagellate Monosiga brevicollis and the origin of metazoans.</title>
        <authorList>
            <consortium name="JGI Sequencing"/>
            <person name="King N."/>
            <person name="Westbrook M.J."/>
            <person name="Young S.L."/>
            <person name="Kuo A."/>
            <person name="Abedin M."/>
            <person name="Chapman J."/>
            <person name="Fairclough S."/>
            <person name="Hellsten U."/>
            <person name="Isogai Y."/>
            <person name="Letunic I."/>
            <person name="Marr M."/>
            <person name="Pincus D."/>
            <person name="Putnam N."/>
            <person name="Rokas A."/>
            <person name="Wright K.J."/>
            <person name="Zuzow R."/>
            <person name="Dirks W."/>
            <person name="Good M."/>
            <person name="Goodstein D."/>
            <person name="Lemons D."/>
            <person name="Li W."/>
            <person name="Lyons J.B."/>
            <person name="Morris A."/>
            <person name="Nichols S."/>
            <person name="Richter D.J."/>
            <person name="Salamov A."/>
            <person name="Bork P."/>
            <person name="Lim W.A."/>
            <person name="Manning G."/>
            <person name="Miller W.T."/>
            <person name="McGinnis W."/>
            <person name="Shapiro H."/>
            <person name="Tjian R."/>
            <person name="Grigoriev I.V."/>
            <person name="Rokhsar D."/>
        </authorList>
    </citation>
    <scope>NUCLEOTIDE SEQUENCE [LARGE SCALE GENOMIC DNA]</scope>
    <source>
        <strain evidence="5">MX1 / ATCC 50154</strain>
    </source>
</reference>
<dbReference type="GO" id="GO:0036064">
    <property type="term" value="C:ciliary basal body"/>
    <property type="evidence" value="ECO:0000318"/>
    <property type="project" value="GO_Central"/>
</dbReference>
<accession>A9UPI6</accession>
<dbReference type="GeneID" id="5887450"/>
<feature type="coiled-coil region" evidence="2">
    <location>
        <begin position="284"/>
        <end position="354"/>
    </location>
</feature>
<name>A9UPI6_MONBE</name>
<dbReference type="Proteomes" id="UP000001357">
    <property type="component" value="Unassembled WGS sequence"/>
</dbReference>
<dbReference type="OMA" id="VIQEWKS"/>
<dbReference type="InterPro" id="IPR033192">
    <property type="entry name" value="ODAD3"/>
</dbReference>
<dbReference type="GO" id="GO:0036158">
    <property type="term" value="P:outer dynein arm assembly"/>
    <property type="evidence" value="ECO:0000318"/>
    <property type="project" value="GO_Central"/>
</dbReference>
<feature type="coiled-coil region" evidence="2">
    <location>
        <begin position="8"/>
        <end position="35"/>
    </location>
</feature>
<evidence type="ECO:0000313" key="5">
    <source>
        <dbReference type="Proteomes" id="UP000001357"/>
    </source>
</evidence>
<protein>
    <recommendedName>
        <fullName evidence="3">ODAD1 central coiled coil region domain-containing protein</fullName>
    </recommendedName>
</protein>
<keyword evidence="1 2" id="KW-0175">Coiled coil</keyword>
<dbReference type="PANTHER" id="PTHR46518">
    <property type="entry name" value="COILED-COIL DOMAIN-CONTAINING PROTEIN 151"/>
    <property type="match status" value="1"/>
</dbReference>
<feature type="non-terminal residue" evidence="4">
    <location>
        <position position="1"/>
    </location>
</feature>
<evidence type="ECO:0000259" key="3">
    <source>
        <dbReference type="Pfam" id="PF21773"/>
    </source>
</evidence>
<dbReference type="GO" id="GO:0097542">
    <property type="term" value="C:ciliary tip"/>
    <property type="evidence" value="ECO:0000318"/>
    <property type="project" value="GO_Central"/>
</dbReference>
<dbReference type="Pfam" id="PF21773">
    <property type="entry name" value="ODAD1_CC"/>
    <property type="match status" value="1"/>
</dbReference>
<dbReference type="GO" id="GO:0035253">
    <property type="term" value="C:ciliary rootlet"/>
    <property type="evidence" value="ECO:0000318"/>
    <property type="project" value="GO_Central"/>
</dbReference>
<dbReference type="GO" id="GO:0003341">
    <property type="term" value="P:cilium movement"/>
    <property type="evidence" value="ECO:0000318"/>
    <property type="project" value="GO_Central"/>
</dbReference>
<evidence type="ECO:0000256" key="2">
    <source>
        <dbReference type="SAM" id="Coils"/>
    </source>
</evidence>